<dbReference type="GO" id="GO:0000139">
    <property type="term" value="C:Golgi membrane"/>
    <property type="evidence" value="ECO:0007669"/>
    <property type="project" value="GOC"/>
</dbReference>
<accession>A0A1W0WTH8</accession>
<keyword evidence="1" id="KW-0343">GTPase activation</keyword>
<proteinExistence type="predicted"/>
<feature type="region of interest" description="Disordered" evidence="6">
    <location>
        <begin position="229"/>
        <end position="286"/>
    </location>
</feature>
<dbReference type="InterPro" id="IPR001164">
    <property type="entry name" value="ArfGAP_dom"/>
</dbReference>
<dbReference type="Gene3D" id="1.10.220.150">
    <property type="entry name" value="Arf GTPase activating protein"/>
    <property type="match status" value="1"/>
</dbReference>
<feature type="compositionally biased region" description="Polar residues" evidence="6">
    <location>
        <begin position="415"/>
        <end position="428"/>
    </location>
</feature>
<feature type="compositionally biased region" description="Polar residues" evidence="6">
    <location>
        <begin position="265"/>
        <end position="278"/>
    </location>
</feature>
<evidence type="ECO:0000256" key="1">
    <source>
        <dbReference type="ARBA" id="ARBA00022468"/>
    </source>
</evidence>
<dbReference type="InterPro" id="IPR038508">
    <property type="entry name" value="ArfGAP_dom_sf"/>
</dbReference>
<dbReference type="Pfam" id="PF01412">
    <property type="entry name" value="ArfGap"/>
    <property type="match status" value="1"/>
</dbReference>
<feature type="region of interest" description="Disordered" evidence="6">
    <location>
        <begin position="166"/>
        <end position="208"/>
    </location>
</feature>
<keyword evidence="4" id="KW-0862">Zinc</keyword>
<dbReference type="PANTHER" id="PTHR45686:SF4">
    <property type="entry name" value="ADP-RIBOSYLATION FACTOR GTPASE ACTIVATING PROTEIN 3, ISOFORM H"/>
    <property type="match status" value="1"/>
</dbReference>
<dbReference type="EMBL" id="MTYJ01000049">
    <property type="protein sequence ID" value="OQV18490.1"/>
    <property type="molecule type" value="Genomic_DNA"/>
</dbReference>
<feature type="region of interest" description="Disordered" evidence="6">
    <location>
        <begin position="330"/>
        <end position="532"/>
    </location>
</feature>
<dbReference type="GO" id="GO:0008270">
    <property type="term" value="F:zinc ion binding"/>
    <property type="evidence" value="ECO:0007669"/>
    <property type="project" value="UniProtKB-KW"/>
</dbReference>
<evidence type="ECO:0000256" key="6">
    <source>
        <dbReference type="SAM" id="MobiDB-lite"/>
    </source>
</evidence>
<dbReference type="PANTHER" id="PTHR45686">
    <property type="entry name" value="ADP-RIBOSYLATION FACTOR GTPASE ACTIVATING PROTEIN 3, ISOFORM H-RELATED"/>
    <property type="match status" value="1"/>
</dbReference>
<dbReference type="SUPFAM" id="SSF57863">
    <property type="entry name" value="ArfGap/RecO-like zinc finger"/>
    <property type="match status" value="1"/>
</dbReference>
<dbReference type="AlphaFoldDB" id="A0A1W0WTH8"/>
<feature type="compositionally biased region" description="Low complexity" evidence="6">
    <location>
        <begin position="514"/>
        <end position="529"/>
    </location>
</feature>
<evidence type="ECO:0000256" key="2">
    <source>
        <dbReference type="ARBA" id="ARBA00022723"/>
    </source>
</evidence>
<feature type="compositionally biased region" description="Basic and acidic residues" evidence="6">
    <location>
        <begin position="390"/>
        <end position="410"/>
    </location>
</feature>
<comment type="caution">
    <text evidence="8">The sequence shown here is derived from an EMBL/GenBank/DDBJ whole genome shotgun (WGS) entry which is preliminary data.</text>
</comment>
<dbReference type="GO" id="GO:0048205">
    <property type="term" value="P:COPI coating of Golgi vesicle"/>
    <property type="evidence" value="ECO:0007669"/>
    <property type="project" value="TreeGrafter"/>
</dbReference>
<keyword evidence="3 5" id="KW-0863">Zinc-finger</keyword>
<dbReference type="PRINTS" id="PR00405">
    <property type="entry name" value="REVINTRACTNG"/>
</dbReference>
<feature type="compositionally biased region" description="Basic and acidic residues" evidence="6">
    <location>
        <begin position="176"/>
        <end position="187"/>
    </location>
</feature>
<dbReference type="Proteomes" id="UP000192578">
    <property type="component" value="Unassembled WGS sequence"/>
</dbReference>
<dbReference type="GO" id="GO:0005096">
    <property type="term" value="F:GTPase activator activity"/>
    <property type="evidence" value="ECO:0007669"/>
    <property type="project" value="UniProtKB-KW"/>
</dbReference>
<dbReference type="CDD" id="cd08959">
    <property type="entry name" value="ArfGap_ArfGap1_like"/>
    <property type="match status" value="1"/>
</dbReference>
<dbReference type="InterPro" id="IPR037278">
    <property type="entry name" value="ARFGAP/RecO"/>
</dbReference>
<feature type="compositionally biased region" description="Polar residues" evidence="6">
    <location>
        <begin position="467"/>
        <end position="503"/>
    </location>
</feature>
<evidence type="ECO:0000259" key="7">
    <source>
        <dbReference type="PROSITE" id="PS50115"/>
    </source>
</evidence>
<evidence type="ECO:0000256" key="5">
    <source>
        <dbReference type="PROSITE-ProRule" id="PRU00288"/>
    </source>
</evidence>
<dbReference type="PROSITE" id="PS50115">
    <property type="entry name" value="ARFGAP"/>
    <property type="match status" value="1"/>
</dbReference>
<sequence>MSDDGPSKVDVAAALKRLRGFSSNKTCFDCGAKNPTWASVTYGVFLCIDCSAVHRSLGVHLTFIRSTQLDTNWTWLQLRAMQLGGNAHAADFFRQHGSTTTDAQQKYNSRAAQLYKEKLQQMAIQSMKVHGSKLHLDTAASEEHAEEKRAQEKKNENVDFFAAHSENAPSSVWQQDRSDQAAADKKSRNGNSKYNDDGEGPSVDSNLDEVTSADSVGAVGKHTLASRKVTGKAAKKGKLGAQRVETNFDDMEKEADEMEKRRQESLASSAKFTVSSSAADDDRTKLSTRLAYQDVEVDRKKEEDRIRKVDPKKAEQLERLGMGIGARGKISHSILSDMTTIEQGRAGNGRGAESSSSNSRSYGAVDRQPAGDDEWDRLEDQPPKGYSSRYESKSAYSRDEPKWGIEDKMGRMNVNDRSPSGGSLSSYQDDYRPAGTAKTESSSRQVKKVESTSAAGDDAQKKFGNAKSISSDMYFGNSSGSGSDWETKSSSANRFEGKSSISSADYFGTGSGSNGSSSASRSSNYNYSNMQTPDLEDIKEGVKQGITKVAGRLSSMANSVMTNIQDRYG</sequence>
<evidence type="ECO:0000313" key="9">
    <source>
        <dbReference type="Proteomes" id="UP000192578"/>
    </source>
</evidence>
<feature type="domain" description="Arf-GAP" evidence="7">
    <location>
        <begin position="12"/>
        <end position="119"/>
    </location>
</feature>
<feature type="compositionally biased region" description="Polar residues" evidence="6">
    <location>
        <begin position="333"/>
        <end position="342"/>
    </location>
</feature>
<gene>
    <name evidence="8" type="ORF">BV898_07499</name>
</gene>
<keyword evidence="9" id="KW-1185">Reference proteome</keyword>
<keyword evidence="2" id="KW-0479">Metal-binding</keyword>
<feature type="compositionally biased region" description="Basic residues" evidence="6">
    <location>
        <begin position="229"/>
        <end position="238"/>
    </location>
</feature>
<dbReference type="SMART" id="SM00105">
    <property type="entry name" value="ArfGap"/>
    <property type="match status" value="1"/>
</dbReference>
<evidence type="ECO:0000256" key="4">
    <source>
        <dbReference type="ARBA" id="ARBA00022833"/>
    </source>
</evidence>
<reference evidence="9" key="1">
    <citation type="submission" date="2017-01" db="EMBL/GenBank/DDBJ databases">
        <title>Comparative genomics of anhydrobiosis in the tardigrade Hypsibius dujardini.</title>
        <authorList>
            <person name="Yoshida Y."/>
            <person name="Koutsovoulos G."/>
            <person name="Laetsch D."/>
            <person name="Stevens L."/>
            <person name="Kumar S."/>
            <person name="Horikawa D."/>
            <person name="Ishino K."/>
            <person name="Komine S."/>
            <person name="Tomita M."/>
            <person name="Blaxter M."/>
            <person name="Arakawa K."/>
        </authorList>
    </citation>
    <scope>NUCLEOTIDE SEQUENCE [LARGE SCALE GENOMIC DNA]</scope>
    <source>
        <strain evidence="9">Z151</strain>
    </source>
</reference>
<name>A0A1W0WTH8_HYPEX</name>
<organism evidence="8 9">
    <name type="scientific">Hypsibius exemplaris</name>
    <name type="common">Freshwater tardigrade</name>
    <dbReference type="NCBI Taxonomy" id="2072580"/>
    <lineage>
        <taxon>Eukaryota</taxon>
        <taxon>Metazoa</taxon>
        <taxon>Ecdysozoa</taxon>
        <taxon>Tardigrada</taxon>
        <taxon>Eutardigrada</taxon>
        <taxon>Parachela</taxon>
        <taxon>Hypsibioidea</taxon>
        <taxon>Hypsibiidae</taxon>
        <taxon>Hypsibius</taxon>
    </lineage>
</organism>
<evidence type="ECO:0000256" key="3">
    <source>
        <dbReference type="ARBA" id="ARBA00022771"/>
    </source>
</evidence>
<evidence type="ECO:0000313" key="8">
    <source>
        <dbReference type="EMBL" id="OQV18490.1"/>
    </source>
</evidence>
<dbReference type="FunFam" id="1.10.220.150:FF:000004">
    <property type="entry name" value="Putative ADP-ribosylation factor GTPase-activating protein 2"/>
    <property type="match status" value="1"/>
</dbReference>
<feature type="compositionally biased region" description="Low complexity" evidence="6">
    <location>
        <begin position="351"/>
        <end position="364"/>
    </location>
</feature>
<feature type="compositionally biased region" description="Acidic residues" evidence="6">
    <location>
        <begin position="247"/>
        <end position="257"/>
    </location>
</feature>
<dbReference type="OrthoDB" id="983479at2759"/>
<protein>
    <submittedName>
        <fullName evidence="8">ADP-ribosylation factor GTPase-activating protein 2</fullName>
    </submittedName>
</protein>